<dbReference type="InterPro" id="IPR038186">
    <property type="entry name" value="CHAD_dom_sf"/>
</dbReference>
<dbReference type="SMART" id="SM00880">
    <property type="entry name" value="CHAD"/>
    <property type="match status" value="1"/>
</dbReference>
<sequence>MVEIELKFQVPPERQAALQRAVATASAETLRLQALYFDTADRRLAGAGIALRLRREGPVWVQTLKALGAHALERLEHEVVVGRMRAPPALDLQRHAGTPAAARLDAALGSDVELVPVYQTDVRRTRRVLRTDGARIEIALDVGEIRAGERQQPLHEIEFELLAGPLDGLISVAARWAERHALWLDVRPKSERGDLLARGLAVSPAAGAGVPVLTNKMSGDAALRAIVGAALAQALPNAAALAAGCGTPEHLHQLRIGLRRLRAALRTFGAENPALDPAWQPALAALFAQLGGTRDRDVMRATLQPLLEAAGAPLVALPEGSAAADDTVCEALRASATTQLLLALLGFAHGASAAAAPSPTPPTPPPVLPQLIDPLRRLQRRIRRDARDFRSAPDEQRHRLRKRLKRLRYGLDALAALLPAKPLRRYLSTLKPAQEALGELNDLVVAEAAFRALVADDARAWFALGWLAARRGVLLEQAAQALDALPGWPKAFKQRR</sequence>
<organism evidence="3 4">
    <name type="scientific">Pseudaquabacterium terrae</name>
    <dbReference type="NCBI Taxonomy" id="2732868"/>
    <lineage>
        <taxon>Bacteria</taxon>
        <taxon>Pseudomonadati</taxon>
        <taxon>Pseudomonadota</taxon>
        <taxon>Betaproteobacteria</taxon>
        <taxon>Burkholderiales</taxon>
        <taxon>Sphaerotilaceae</taxon>
        <taxon>Pseudaquabacterium</taxon>
    </lineage>
</organism>
<dbReference type="InterPro" id="IPR007899">
    <property type="entry name" value="CHAD_dom"/>
</dbReference>
<dbReference type="Proteomes" id="UP000737171">
    <property type="component" value="Unassembled WGS sequence"/>
</dbReference>
<evidence type="ECO:0000259" key="2">
    <source>
        <dbReference type="PROSITE" id="PS51708"/>
    </source>
</evidence>
<dbReference type="Gene3D" id="2.40.320.10">
    <property type="entry name" value="Hypothetical Protein Pfu-838710-001"/>
    <property type="match status" value="1"/>
</dbReference>
<dbReference type="PROSITE" id="PS51708">
    <property type="entry name" value="CHAD"/>
    <property type="match status" value="1"/>
</dbReference>
<name>A0ABX2EJX1_9BURK</name>
<dbReference type="InterPro" id="IPR039013">
    <property type="entry name" value="YgiF"/>
</dbReference>
<dbReference type="PANTHER" id="PTHR39569">
    <property type="entry name" value="INORGANIC TRIPHOSPHATASE"/>
    <property type="match status" value="1"/>
</dbReference>
<dbReference type="SUPFAM" id="SSF55154">
    <property type="entry name" value="CYTH-like phosphatases"/>
    <property type="match status" value="1"/>
</dbReference>
<feature type="domain" description="CHAD" evidence="2">
    <location>
        <begin position="216"/>
        <end position="496"/>
    </location>
</feature>
<dbReference type="PROSITE" id="PS51707">
    <property type="entry name" value="CYTH"/>
    <property type="match status" value="1"/>
</dbReference>
<dbReference type="PANTHER" id="PTHR39569:SF1">
    <property type="entry name" value="INORGANIC TRIPHOSPHATASE"/>
    <property type="match status" value="1"/>
</dbReference>
<dbReference type="RefSeq" id="WP_173125074.1">
    <property type="nucleotide sequence ID" value="NZ_JABRWJ010000005.1"/>
</dbReference>
<dbReference type="Pfam" id="PF01928">
    <property type="entry name" value="CYTH"/>
    <property type="match status" value="1"/>
</dbReference>
<protein>
    <submittedName>
        <fullName evidence="3">CYTH and CHAD domain-containing protein</fullName>
    </submittedName>
</protein>
<gene>
    <name evidence="3" type="ORF">HLB44_18130</name>
</gene>
<evidence type="ECO:0000313" key="3">
    <source>
        <dbReference type="EMBL" id="NRF68915.1"/>
    </source>
</evidence>
<dbReference type="Pfam" id="PF05235">
    <property type="entry name" value="CHAD"/>
    <property type="match status" value="1"/>
</dbReference>
<reference evidence="3 4" key="1">
    <citation type="submission" date="2020-05" db="EMBL/GenBank/DDBJ databases">
        <title>Aquincola sp. isolate from soil.</title>
        <authorList>
            <person name="Han J."/>
            <person name="Kim D.-U."/>
        </authorList>
    </citation>
    <scope>NUCLEOTIDE SEQUENCE [LARGE SCALE GENOMIC DNA]</scope>
    <source>
        <strain evidence="3 4">S2</strain>
    </source>
</reference>
<dbReference type="SMART" id="SM01118">
    <property type="entry name" value="CYTH"/>
    <property type="match status" value="1"/>
</dbReference>
<dbReference type="Gene3D" id="1.40.20.10">
    <property type="entry name" value="CHAD domain"/>
    <property type="match status" value="1"/>
</dbReference>
<keyword evidence="4" id="KW-1185">Reference proteome</keyword>
<accession>A0ABX2EJX1</accession>
<dbReference type="CDD" id="cd07756">
    <property type="entry name" value="CYTH-like_Pase_CHAD"/>
    <property type="match status" value="1"/>
</dbReference>
<feature type="domain" description="CYTH" evidence="1">
    <location>
        <begin position="1"/>
        <end position="200"/>
    </location>
</feature>
<dbReference type="EMBL" id="JABRWJ010000005">
    <property type="protein sequence ID" value="NRF68915.1"/>
    <property type="molecule type" value="Genomic_DNA"/>
</dbReference>
<dbReference type="InterPro" id="IPR033469">
    <property type="entry name" value="CYTH-like_dom_sf"/>
</dbReference>
<dbReference type="InterPro" id="IPR023577">
    <property type="entry name" value="CYTH_domain"/>
</dbReference>
<evidence type="ECO:0000259" key="1">
    <source>
        <dbReference type="PROSITE" id="PS51707"/>
    </source>
</evidence>
<evidence type="ECO:0000313" key="4">
    <source>
        <dbReference type="Proteomes" id="UP000737171"/>
    </source>
</evidence>
<proteinExistence type="predicted"/>
<comment type="caution">
    <text evidence="3">The sequence shown here is derived from an EMBL/GenBank/DDBJ whole genome shotgun (WGS) entry which is preliminary data.</text>
</comment>